<dbReference type="EMBL" id="KZ613464">
    <property type="protein sequence ID" value="PMD28448.1"/>
    <property type="molecule type" value="Genomic_DNA"/>
</dbReference>
<name>A0A2J6QQB2_9HELO</name>
<proteinExistence type="predicted"/>
<organism evidence="1 2">
    <name type="scientific">Hyaloscypha hepaticicola</name>
    <dbReference type="NCBI Taxonomy" id="2082293"/>
    <lineage>
        <taxon>Eukaryota</taxon>
        <taxon>Fungi</taxon>
        <taxon>Dikarya</taxon>
        <taxon>Ascomycota</taxon>
        <taxon>Pezizomycotina</taxon>
        <taxon>Leotiomycetes</taxon>
        <taxon>Helotiales</taxon>
        <taxon>Hyaloscyphaceae</taxon>
        <taxon>Hyaloscypha</taxon>
    </lineage>
</organism>
<dbReference type="Proteomes" id="UP000235672">
    <property type="component" value="Unassembled WGS sequence"/>
</dbReference>
<keyword evidence="2" id="KW-1185">Reference proteome</keyword>
<evidence type="ECO:0000313" key="1">
    <source>
        <dbReference type="EMBL" id="PMD28448.1"/>
    </source>
</evidence>
<gene>
    <name evidence="1" type="ORF">NA56DRAFT_653158</name>
</gene>
<evidence type="ECO:0000313" key="2">
    <source>
        <dbReference type="Proteomes" id="UP000235672"/>
    </source>
</evidence>
<accession>A0A2J6QQB2</accession>
<sequence>MGQSGREERFVSLVWPWVPAGRIPLHGPSRMSMLQTLARCECKIALEMTGLLSGHMRRLVLRSLAAQKLDSLCGSFETWDLGSMVVDRPLGRPPPAPSFPSSTPRLHDCARLAQTLWIGHLRRGKGFGSNMTIAVLGGLGSDAPEPWTSCKLQLAAHERVSVREWIVLQIG</sequence>
<protein>
    <submittedName>
        <fullName evidence="1">Uncharacterized protein</fullName>
    </submittedName>
</protein>
<reference evidence="1 2" key="1">
    <citation type="submission" date="2016-05" db="EMBL/GenBank/DDBJ databases">
        <title>A degradative enzymes factory behind the ericoid mycorrhizal symbiosis.</title>
        <authorList>
            <consortium name="DOE Joint Genome Institute"/>
            <person name="Martino E."/>
            <person name="Morin E."/>
            <person name="Grelet G."/>
            <person name="Kuo A."/>
            <person name="Kohler A."/>
            <person name="Daghino S."/>
            <person name="Barry K."/>
            <person name="Choi C."/>
            <person name="Cichocki N."/>
            <person name="Clum A."/>
            <person name="Copeland A."/>
            <person name="Hainaut M."/>
            <person name="Haridas S."/>
            <person name="Labutti K."/>
            <person name="Lindquist E."/>
            <person name="Lipzen A."/>
            <person name="Khouja H.-R."/>
            <person name="Murat C."/>
            <person name="Ohm R."/>
            <person name="Olson A."/>
            <person name="Spatafora J."/>
            <person name="Veneault-Fourrey C."/>
            <person name="Henrissat B."/>
            <person name="Grigoriev I."/>
            <person name="Martin F."/>
            <person name="Perotto S."/>
        </authorList>
    </citation>
    <scope>NUCLEOTIDE SEQUENCE [LARGE SCALE GENOMIC DNA]</scope>
    <source>
        <strain evidence="1 2">UAMH 7357</strain>
    </source>
</reference>
<dbReference type="AlphaFoldDB" id="A0A2J6QQB2"/>